<gene>
    <name evidence="3" type="ORF">NUTIK01_19300</name>
</gene>
<feature type="signal peptide" evidence="2">
    <location>
        <begin position="1"/>
        <end position="22"/>
    </location>
</feature>
<evidence type="ECO:0008006" key="5">
    <source>
        <dbReference type="Google" id="ProtNLM"/>
    </source>
</evidence>
<sequence length="116" mass="11937">MFKSSKVGVVSAVAALATFATAAIPTTSFARDNGRDRYEDSRYDNHGRDRRDYRHRCGSGDGAVGTIAGGAGGALLGNALGGGTLGTIAGGVGGALVGRTLDKQHTRNRNRERNGC</sequence>
<comment type="caution">
    <text evidence="3">The sequence shown here is derived from an EMBL/GenBank/DDBJ whole genome shotgun (WGS) entry which is preliminary data.</text>
</comment>
<evidence type="ECO:0000256" key="1">
    <source>
        <dbReference type="SAM" id="MobiDB-lite"/>
    </source>
</evidence>
<keyword evidence="4" id="KW-1185">Reference proteome</keyword>
<dbReference type="Proteomes" id="UP001187221">
    <property type="component" value="Unassembled WGS sequence"/>
</dbReference>
<evidence type="ECO:0000256" key="2">
    <source>
        <dbReference type="SAM" id="SignalP"/>
    </source>
</evidence>
<evidence type="ECO:0000313" key="3">
    <source>
        <dbReference type="EMBL" id="GMM61153.1"/>
    </source>
</evidence>
<protein>
    <recommendedName>
        <fullName evidence="5">17 kDa surface antigen</fullName>
    </recommendedName>
</protein>
<proteinExistence type="predicted"/>
<dbReference type="RefSeq" id="WP_317974864.1">
    <property type="nucleotide sequence ID" value="NZ_BTFW01000001.1"/>
</dbReference>
<name>A0ABQ6P7E8_9SPHN</name>
<reference evidence="3 4" key="1">
    <citation type="submission" date="2023-06" db="EMBL/GenBank/DDBJ databases">
        <title>Draft genome sequence of Novosphingobium sp. strain IK01.</title>
        <authorList>
            <person name="Hatamoto M."/>
            <person name="Ikarashi T."/>
            <person name="Yamaguchi T."/>
        </authorList>
    </citation>
    <scope>NUCLEOTIDE SEQUENCE [LARGE SCALE GENOMIC DNA]</scope>
    <source>
        <strain evidence="3 4">IK01</strain>
    </source>
</reference>
<organism evidence="3 4">
    <name type="scientific">Novosphingobium pituita</name>
    <dbReference type="NCBI Taxonomy" id="3056842"/>
    <lineage>
        <taxon>Bacteria</taxon>
        <taxon>Pseudomonadati</taxon>
        <taxon>Pseudomonadota</taxon>
        <taxon>Alphaproteobacteria</taxon>
        <taxon>Sphingomonadales</taxon>
        <taxon>Sphingomonadaceae</taxon>
        <taxon>Novosphingobium</taxon>
    </lineage>
</organism>
<accession>A0ABQ6P7E8</accession>
<feature type="chain" id="PRO_5046343854" description="17 kDa surface antigen" evidence="2">
    <location>
        <begin position="23"/>
        <end position="116"/>
    </location>
</feature>
<dbReference type="EMBL" id="BTFW01000001">
    <property type="protein sequence ID" value="GMM61153.1"/>
    <property type="molecule type" value="Genomic_DNA"/>
</dbReference>
<feature type="compositionally biased region" description="Basic and acidic residues" evidence="1">
    <location>
        <begin position="32"/>
        <end position="51"/>
    </location>
</feature>
<keyword evidence="2" id="KW-0732">Signal</keyword>
<feature type="region of interest" description="Disordered" evidence="1">
    <location>
        <begin position="30"/>
        <end position="51"/>
    </location>
</feature>
<evidence type="ECO:0000313" key="4">
    <source>
        <dbReference type="Proteomes" id="UP001187221"/>
    </source>
</evidence>